<dbReference type="HAMAP" id="MF_00244">
    <property type="entry name" value="NaMN_adenylyltr"/>
    <property type="match status" value="1"/>
</dbReference>
<keyword evidence="2" id="KW-0662">Pyridine nucleotide biosynthesis</keyword>
<reference evidence="9" key="1">
    <citation type="submission" date="2018-05" db="EMBL/GenBank/DDBJ databases">
        <authorList>
            <person name="Lanie J.A."/>
            <person name="Ng W.-L."/>
            <person name="Kazmierczak K.M."/>
            <person name="Andrzejewski T.M."/>
            <person name="Davidsen T.M."/>
            <person name="Wayne K.J."/>
            <person name="Tettelin H."/>
            <person name="Glass J.I."/>
            <person name="Rusch D."/>
            <person name="Podicherti R."/>
            <person name="Tsui H.-C.T."/>
            <person name="Winkler M.E."/>
        </authorList>
    </citation>
    <scope>NUCLEOTIDE SEQUENCE</scope>
</reference>
<evidence type="ECO:0000256" key="4">
    <source>
        <dbReference type="ARBA" id="ARBA00022695"/>
    </source>
</evidence>
<dbReference type="PANTHER" id="PTHR39321">
    <property type="entry name" value="NICOTINATE-NUCLEOTIDE ADENYLYLTRANSFERASE-RELATED"/>
    <property type="match status" value="1"/>
</dbReference>
<dbReference type="PANTHER" id="PTHR39321:SF3">
    <property type="entry name" value="PHOSPHOPANTETHEINE ADENYLYLTRANSFERASE"/>
    <property type="match status" value="1"/>
</dbReference>
<dbReference type="Gene3D" id="3.40.50.620">
    <property type="entry name" value="HUPs"/>
    <property type="match status" value="1"/>
</dbReference>
<dbReference type="SUPFAM" id="SSF52374">
    <property type="entry name" value="Nucleotidylyl transferase"/>
    <property type="match status" value="1"/>
</dbReference>
<dbReference type="Pfam" id="PF01467">
    <property type="entry name" value="CTP_transf_like"/>
    <property type="match status" value="1"/>
</dbReference>
<name>A0A381WCY2_9ZZZZ</name>
<dbReference type="GO" id="GO:0005524">
    <property type="term" value="F:ATP binding"/>
    <property type="evidence" value="ECO:0007669"/>
    <property type="project" value="UniProtKB-KW"/>
</dbReference>
<dbReference type="AlphaFoldDB" id="A0A381WCY2"/>
<evidence type="ECO:0000256" key="6">
    <source>
        <dbReference type="ARBA" id="ARBA00022840"/>
    </source>
</evidence>
<dbReference type="UniPathway" id="UPA00253"/>
<evidence type="ECO:0000259" key="8">
    <source>
        <dbReference type="Pfam" id="PF01467"/>
    </source>
</evidence>
<organism evidence="9">
    <name type="scientific">marine metagenome</name>
    <dbReference type="NCBI Taxonomy" id="408172"/>
    <lineage>
        <taxon>unclassified sequences</taxon>
        <taxon>metagenomes</taxon>
        <taxon>ecological metagenomes</taxon>
    </lineage>
</organism>
<evidence type="ECO:0000313" key="9">
    <source>
        <dbReference type="EMBL" id="SVA50345.1"/>
    </source>
</evidence>
<protein>
    <recommendedName>
        <fullName evidence="8">Cytidyltransferase-like domain-containing protein</fullName>
    </recommendedName>
</protein>
<evidence type="ECO:0000256" key="7">
    <source>
        <dbReference type="ARBA" id="ARBA00023027"/>
    </source>
</evidence>
<feature type="domain" description="Cytidyltransferase-like" evidence="8">
    <location>
        <begin position="15"/>
        <end position="176"/>
    </location>
</feature>
<feature type="non-terminal residue" evidence="9">
    <location>
        <position position="1"/>
    </location>
</feature>
<dbReference type="GO" id="GO:0070566">
    <property type="term" value="F:adenylyltransferase activity"/>
    <property type="evidence" value="ECO:0007669"/>
    <property type="project" value="UniProtKB-ARBA"/>
</dbReference>
<keyword evidence="3" id="KW-0808">Transferase</keyword>
<dbReference type="GO" id="GO:0009435">
    <property type="term" value="P:NAD+ biosynthetic process"/>
    <property type="evidence" value="ECO:0007669"/>
    <property type="project" value="UniProtKB-UniPathway"/>
</dbReference>
<evidence type="ECO:0000256" key="2">
    <source>
        <dbReference type="ARBA" id="ARBA00022642"/>
    </source>
</evidence>
<dbReference type="InterPro" id="IPR004821">
    <property type="entry name" value="Cyt_trans-like"/>
</dbReference>
<comment type="pathway">
    <text evidence="1">Cofactor biosynthesis; NAD(+) biosynthesis.</text>
</comment>
<evidence type="ECO:0000256" key="1">
    <source>
        <dbReference type="ARBA" id="ARBA00004790"/>
    </source>
</evidence>
<evidence type="ECO:0000256" key="3">
    <source>
        <dbReference type="ARBA" id="ARBA00022679"/>
    </source>
</evidence>
<dbReference type="InterPro" id="IPR014729">
    <property type="entry name" value="Rossmann-like_a/b/a_fold"/>
</dbReference>
<dbReference type="NCBIfam" id="TIGR00125">
    <property type="entry name" value="cyt_tran_rel"/>
    <property type="match status" value="1"/>
</dbReference>
<gene>
    <name evidence="9" type="ORF">METZ01_LOCUS103199</name>
</gene>
<evidence type="ECO:0000256" key="5">
    <source>
        <dbReference type="ARBA" id="ARBA00022741"/>
    </source>
</evidence>
<keyword evidence="6" id="KW-0067">ATP-binding</keyword>
<keyword evidence="4" id="KW-0548">Nucleotidyltransferase</keyword>
<dbReference type="EMBL" id="UINC01011402">
    <property type="protein sequence ID" value="SVA50345.1"/>
    <property type="molecule type" value="Genomic_DNA"/>
</dbReference>
<proteinExistence type="inferred from homology"/>
<keyword evidence="7" id="KW-0520">NAD</keyword>
<accession>A0A381WCY2</accession>
<keyword evidence="5" id="KW-0547">Nucleotide-binding</keyword>
<dbReference type="InterPro" id="IPR005248">
    <property type="entry name" value="NadD/NMNAT"/>
</dbReference>
<dbReference type="CDD" id="cd02165">
    <property type="entry name" value="NMNAT"/>
    <property type="match status" value="1"/>
</dbReference>
<sequence length="209" mass="21696">VTETAVHRSRDRIGVLGGTFDPPHGGHAAAAEAAVAKLGLSSLHLVVANDPWQKTADAPITPVADRLAMTRAMAEGLSIATGQVVVDDREVRRGGPSYMADTLADLGAEYPGAELLLLLGTDAAVLLDTWVSPDEVRERATIVVMHRSGESGGPPPGWAFRDLEADLPEVSSSDLRIGYAAGAEVGDLVPPGVDAVIRERGLYGTGGTT</sequence>